<organism evidence="1 2">
    <name type="scientific">Trichonephila clavata</name>
    <name type="common">Joro spider</name>
    <name type="synonym">Nephila clavata</name>
    <dbReference type="NCBI Taxonomy" id="2740835"/>
    <lineage>
        <taxon>Eukaryota</taxon>
        <taxon>Metazoa</taxon>
        <taxon>Ecdysozoa</taxon>
        <taxon>Arthropoda</taxon>
        <taxon>Chelicerata</taxon>
        <taxon>Arachnida</taxon>
        <taxon>Araneae</taxon>
        <taxon>Araneomorphae</taxon>
        <taxon>Entelegynae</taxon>
        <taxon>Araneoidea</taxon>
        <taxon>Nephilidae</taxon>
        <taxon>Trichonephila</taxon>
    </lineage>
</organism>
<dbReference type="EMBL" id="BMAO01025256">
    <property type="protein sequence ID" value="GFR01405.1"/>
    <property type="molecule type" value="Genomic_DNA"/>
</dbReference>
<evidence type="ECO:0000313" key="2">
    <source>
        <dbReference type="Proteomes" id="UP000887116"/>
    </source>
</evidence>
<dbReference type="InterPro" id="IPR036047">
    <property type="entry name" value="F-box-like_dom_sf"/>
</dbReference>
<evidence type="ECO:0008006" key="3">
    <source>
        <dbReference type="Google" id="ProtNLM"/>
    </source>
</evidence>
<gene>
    <name evidence="1" type="primary">AVEN_269634_1</name>
    <name evidence="1" type="ORF">TNCT_439101</name>
</gene>
<dbReference type="GO" id="GO:0007088">
    <property type="term" value="P:regulation of mitotic nuclear division"/>
    <property type="evidence" value="ECO:0007669"/>
    <property type="project" value="InterPro"/>
</dbReference>
<evidence type="ECO:0000313" key="1">
    <source>
        <dbReference type="EMBL" id="GFR01405.1"/>
    </source>
</evidence>
<dbReference type="Proteomes" id="UP000887116">
    <property type="component" value="Unassembled WGS sequence"/>
</dbReference>
<proteinExistence type="predicted"/>
<reference evidence="1" key="1">
    <citation type="submission" date="2020-07" db="EMBL/GenBank/DDBJ databases">
        <title>Multicomponent nature underlies the extraordinary mechanical properties of spider dragline silk.</title>
        <authorList>
            <person name="Kono N."/>
            <person name="Nakamura H."/>
            <person name="Mori M."/>
            <person name="Yoshida Y."/>
            <person name="Ohtoshi R."/>
            <person name="Malay A.D."/>
            <person name="Moran D.A.P."/>
            <person name="Tomita M."/>
            <person name="Numata K."/>
            <person name="Arakawa K."/>
        </authorList>
    </citation>
    <scope>NUCLEOTIDE SEQUENCE</scope>
</reference>
<comment type="caution">
    <text evidence="1">The sequence shown here is derived from an EMBL/GenBank/DDBJ whole genome shotgun (WGS) entry which is preliminary data.</text>
</comment>
<dbReference type="PANTHER" id="PTHR15493">
    <property type="entry name" value="F-BOX ONLY PROTEIN 5 AND 43"/>
    <property type="match status" value="1"/>
</dbReference>
<keyword evidence="2" id="KW-1185">Reference proteome</keyword>
<dbReference type="Pfam" id="PF22191">
    <property type="entry name" value="IBR_1"/>
    <property type="match status" value="1"/>
</dbReference>
<dbReference type="CDD" id="cd22086">
    <property type="entry name" value="F-box_EMI"/>
    <property type="match status" value="1"/>
</dbReference>
<dbReference type="OrthoDB" id="6427625at2759"/>
<dbReference type="InterPro" id="IPR047147">
    <property type="entry name" value="FBX5_43"/>
</dbReference>
<dbReference type="PANTHER" id="PTHR15493:SF9">
    <property type="entry name" value="GH14043P"/>
    <property type="match status" value="1"/>
</dbReference>
<dbReference type="SUPFAM" id="SSF81383">
    <property type="entry name" value="F-box domain"/>
    <property type="match status" value="1"/>
</dbReference>
<protein>
    <recommendedName>
        <fullName evidence="3">F-box only protein 43</fullName>
    </recommendedName>
</protein>
<dbReference type="SUPFAM" id="SSF57850">
    <property type="entry name" value="RING/U-box"/>
    <property type="match status" value="1"/>
</dbReference>
<accession>A0A8X6L9F5</accession>
<dbReference type="AlphaFoldDB" id="A0A8X6L9F5"/>
<sequence length="382" mass="43728">MTSTPMKQGILPFSTPIQSDNDSGYFGSNCKPSLTKILHWISPIKEYPSKKKPVDLKAREKVCSRLFGSLASDSRLFGGLANDSSSYLSYEFQSSRLDDCNTASDCIESLQDSSSVYETEKEVSKIPFPKIQLHDLDCDPVSLKTKSCNSPQYKNFNTSFKKEIVLNFTNFQKNFFSSENSIRKGIFNRIKHKKVDFLKELERINCILNIKFILSLLPDEDLTKVCCVSRKWREIVLCDKDANSRRQKYLKELIEHKENKRKEVLSEDSSRVYIVHEFKILHSDLANLTIPNKQPLVNQPSEKFKSFLEERENVETGTLKKCPSCLYAAKSRGGEEYVCTRCSYSFCRTCSGPFSSENHSCKKPQVSTLIGTKTSKKNLRRL</sequence>
<dbReference type="GO" id="GO:0045835">
    <property type="term" value="P:negative regulation of meiotic nuclear division"/>
    <property type="evidence" value="ECO:0007669"/>
    <property type="project" value="InterPro"/>
</dbReference>
<name>A0A8X6L9F5_TRICU</name>
<dbReference type="GO" id="GO:0005634">
    <property type="term" value="C:nucleus"/>
    <property type="evidence" value="ECO:0007669"/>
    <property type="project" value="TreeGrafter"/>
</dbReference>